<sequence length="228" mass="26357">MPMLTFVARVMDGLILVASMDTSSMGDARGHEKIDMCKSDAKKILKKLNPRSVAKCSIDSGQFIFHYMIEDGICYLTLTDKGYPKRLAFLYLEEIHEAFVEELQRDEGSEWRSKVDTVSRPYYFIKFDKVIQLKRKDYADPESRGALRRLNNDLADIHTVMRKNIQEVLDRGERIDHVADVSRKLVDDSKKFKWGTKKLTLMALYQKYGPIGAVALLGLTIIYVKFFW</sequence>
<dbReference type="InterPro" id="IPR010908">
    <property type="entry name" value="Longin_dom"/>
</dbReference>
<keyword evidence="8 13" id="KW-1133">Transmembrane helix</keyword>
<proteinExistence type="inferred from homology"/>
<dbReference type="CDD" id="cd15866">
    <property type="entry name" value="R-SNARE_SEC22"/>
    <property type="match status" value="1"/>
</dbReference>
<evidence type="ECO:0000256" key="12">
    <source>
        <dbReference type="PROSITE-ProRule" id="PRU00290"/>
    </source>
</evidence>
<evidence type="ECO:0000256" key="6">
    <source>
        <dbReference type="ARBA" id="ARBA00022824"/>
    </source>
</evidence>
<dbReference type="GO" id="GO:0005484">
    <property type="term" value="F:SNAP receptor activity"/>
    <property type="evidence" value="ECO:0007669"/>
    <property type="project" value="InterPro"/>
</dbReference>
<feature type="domain" description="Longin" evidence="15">
    <location>
        <begin position="6"/>
        <end position="131"/>
    </location>
</feature>
<name>A0A6V1P6Q6_HETAK</name>
<dbReference type="CDD" id="cd14824">
    <property type="entry name" value="Longin"/>
    <property type="match status" value="1"/>
</dbReference>
<evidence type="ECO:0000256" key="11">
    <source>
        <dbReference type="ARBA" id="ARBA00023136"/>
    </source>
</evidence>
<evidence type="ECO:0000256" key="8">
    <source>
        <dbReference type="ARBA" id="ARBA00022989"/>
    </source>
</evidence>
<evidence type="ECO:0000256" key="2">
    <source>
        <dbReference type="ARBA" id="ARBA00004394"/>
    </source>
</evidence>
<evidence type="ECO:0000256" key="7">
    <source>
        <dbReference type="ARBA" id="ARBA00022927"/>
    </source>
</evidence>
<feature type="signal peptide" evidence="14">
    <location>
        <begin position="1"/>
        <end position="19"/>
    </location>
</feature>
<evidence type="ECO:0000256" key="9">
    <source>
        <dbReference type="ARBA" id="ARBA00023034"/>
    </source>
</evidence>
<dbReference type="SUPFAM" id="SSF64356">
    <property type="entry name" value="SNARE-like"/>
    <property type="match status" value="1"/>
</dbReference>
<evidence type="ECO:0000256" key="14">
    <source>
        <dbReference type="SAM" id="SignalP"/>
    </source>
</evidence>
<dbReference type="EMBL" id="HBIU01012990">
    <property type="protein sequence ID" value="CAE0627233.1"/>
    <property type="molecule type" value="Transcribed_RNA"/>
</dbReference>
<evidence type="ECO:0000256" key="13">
    <source>
        <dbReference type="SAM" id="Phobius"/>
    </source>
</evidence>
<dbReference type="AlphaFoldDB" id="A0A6V1P6Q6"/>
<dbReference type="PROSITE" id="PS50892">
    <property type="entry name" value="V_SNARE"/>
    <property type="match status" value="1"/>
</dbReference>
<dbReference type="EMBL" id="HBIU01012993">
    <property type="protein sequence ID" value="CAE0627234.1"/>
    <property type="molecule type" value="Transcribed_RNA"/>
</dbReference>
<keyword evidence="4" id="KW-0813">Transport</keyword>
<gene>
    <name evidence="17" type="ORF">HAKA00212_LOCUS5911</name>
    <name evidence="18" type="ORF">HAKA00212_LOCUS5912</name>
</gene>
<dbReference type="Pfam" id="PF13774">
    <property type="entry name" value="Longin"/>
    <property type="match status" value="1"/>
</dbReference>
<dbReference type="Gene3D" id="3.30.450.50">
    <property type="entry name" value="Longin domain"/>
    <property type="match status" value="1"/>
</dbReference>
<reference evidence="17" key="1">
    <citation type="submission" date="2021-01" db="EMBL/GenBank/DDBJ databases">
        <authorList>
            <person name="Corre E."/>
            <person name="Pelletier E."/>
            <person name="Niang G."/>
            <person name="Scheremetjew M."/>
            <person name="Finn R."/>
            <person name="Kale V."/>
            <person name="Holt S."/>
            <person name="Cochrane G."/>
            <person name="Meng A."/>
            <person name="Brown T."/>
            <person name="Cohen L."/>
        </authorList>
    </citation>
    <scope>NUCLEOTIDE SEQUENCE</scope>
    <source>
        <strain evidence="17">CCMP3107</strain>
    </source>
</reference>
<dbReference type="GO" id="GO:0015031">
    <property type="term" value="P:protein transport"/>
    <property type="evidence" value="ECO:0007669"/>
    <property type="project" value="UniProtKB-KW"/>
</dbReference>
<keyword evidence="11 13" id="KW-0472">Membrane</keyword>
<dbReference type="GO" id="GO:0005789">
    <property type="term" value="C:endoplasmic reticulum membrane"/>
    <property type="evidence" value="ECO:0007669"/>
    <property type="project" value="UniProtKB-SubCell"/>
</dbReference>
<evidence type="ECO:0000256" key="1">
    <source>
        <dbReference type="ARBA" id="ARBA00004163"/>
    </source>
</evidence>
<dbReference type="Pfam" id="PF00957">
    <property type="entry name" value="Synaptobrevin"/>
    <property type="match status" value="1"/>
</dbReference>
<dbReference type="InterPro" id="IPR044565">
    <property type="entry name" value="Sec22"/>
</dbReference>
<evidence type="ECO:0000256" key="5">
    <source>
        <dbReference type="ARBA" id="ARBA00022692"/>
    </source>
</evidence>
<dbReference type="InterPro" id="IPR011012">
    <property type="entry name" value="Longin-like_dom_sf"/>
</dbReference>
<evidence type="ECO:0000256" key="10">
    <source>
        <dbReference type="ARBA" id="ARBA00023054"/>
    </source>
</evidence>
<accession>A0A6V1P6Q6</accession>
<protein>
    <recommendedName>
        <fullName evidence="19">Longin domain-containing protein</fullName>
    </recommendedName>
</protein>
<keyword evidence="14" id="KW-0732">Signal</keyword>
<dbReference type="Gene3D" id="1.20.5.110">
    <property type="match status" value="1"/>
</dbReference>
<keyword evidence="9" id="KW-0333">Golgi apparatus</keyword>
<dbReference type="PROSITE" id="PS50859">
    <property type="entry name" value="LONGIN"/>
    <property type="match status" value="1"/>
</dbReference>
<keyword evidence="10 12" id="KW-0175">Coiled coil</keyword>
<organism evidence="17">
    <name type="scientific">Heterosigma akashiwo</name>
    <name type="common">Chromophytic alga</name>
    <name type="synonym">Heterosigma carterae</name>
    <dbReference type="NCBI Taxonomy" id="2829"/>
    <lineage>
        <taxon>Eukaryota</taxon>
        <taxon>Sar</taxon>
        <taxon>Stramenopiles</taxon>
        <taxon>Ochrophyta</taxon>
        <taxon>Raphidophyceae</taxon>
        <taxon>Chattonellales</taxon>
        <taxon>Chattonellaceae</taxon>
        <taxon>Heterosigma</taxon>
    </lineage>
</organism>
<dbReference type="FunFam" id="3.30.450.50:FF:000018">
    <property type="entry name" value="Vesicle-trafficking protein SEC22b"/>
    <property type="match status" value="1"/>
</dbReference>
<dbReference type="GO" id="GO:0006890">
    <property type="term" value="P:retrograde vesicle-mediated transport, Golgi to endoplasmic reticulum"/>
    <property type="evidence" value="ECO:0007669"/>
    <property type="project" value="InterPro"/>
</dbReference>
<dbReference type="PANTHER" id="PTHR45837">
    <property type="entry name" value="VESICLE-TRAFFICKING PROTEIN SEC22B"/>
    <property type="match status" value="1"/>
</dbReference>
<dbReference type="InterPro" id="IPR042855">
    <property type="entry name" value="V_SNARE_CC"/>
</dbReference>
<evidence type="ECO:0008006" key="19">
    <source>
        <dbReference type="Google" id="ProtNLM"/>
    </source>
</evidence>
<dbReference type="GO" id="GO:0006888">
    <property type="term" value="P:endoplasmic reticulum to Golgi vesicle-mediated transport"/>
    <property type="evidence" value="ECO:0007669"/>
    <property type="project" value="InterPro"/>
</dbReference>
<dbReference type="SUPFAM" id="SSF58038">
    <property type="entry name" value="SNARE fusion complex"/>
    <property type="match status" value="1"/>
</dbReference>
<evidence type="ECO:0000259" key="16">
    <source>
        <dbReference type="PROSITE" id="PS50892"/>
    </source>
</evidence>
<dbReference type="GO" id="GO:0000139">
    <property type="term" value="C:Golgi membrane"/>
    <property type="evidence" value="ECO:0007669"/>
    <property type="project" value="UniProtKB-SubCell"/>
</dbReference>
<evidence type="ECO:0000313" key="18">
    <source>
        <dbReference type="EMBL" id="CAE0627234.1"/>
    </source>
</evidence>
<evidence type="ECO:0000259" key="15">
    <source>
        <dbReference type="PROSITE" id="PS50859"/>
    </source>
</evidence>
<comment type="subcellular location">
    <subcellularLocation>
        <location evidence="1">Endoplasmic reticulum membrane</location>
        <topology evidence="1">Single-pass type IV membrane protein</topology>
    </subcellularLocation>
    <subcellularLocation>
        <location evidence="2">Golgi apparatus membrane</location>
    </subcellularLocation>
</comment>
<keyword evidence="6" id="KW-0256">Endoplasmic reticulum</keyword>
<dbReference type="SMART" id="SM01270">
    <property type="entry name" value="Longin"/>
    <property type="match status" value="1"/>
</dbReference>
<comment type="similarity">
    <text evidence="3">Belongs to the synaptobrevin family.</text>
</comment>
<evidence type="ECO:0000256" key="3">
    <source>
        <dbReference type="ARBA" id="ARBA00008025"/>
    </source>
</evidence>
<feature type="chain" id="PRO_5036192482" description="Longin domain-containing protein" evidence="14">
    <location>
        <begin position="20"/>
        <end position="228"/>
    </location>
</feature>
<evidence type="ECO:0000313" key="17">
    <source>
        <dbReference type="EMBL" id="CAE0627233.1"/>
    </source>
</evidence>
<feature type="transmembrane region" description="Helical" evidence="13">
    <location>
        <begin position="208"/>
        <end position="226"/>
    </location>
</feature>
<keyword evidence="5 13" id="KW-0812">Transmembrane</keyword>
<feature type="domain" description="V-SNARE coiled-coil homology" evidence="16">
    <location>
        <begin position="146"/>
        <end position="206"/>
    </location>
</feature>
<keyword evidence="7" id="KW-0653">Protein transport</keyword>
<evidence type="ECO:0000256" key="4">
    <source>
        <dbReference type="ARBA" id="ARBA00022448"/>
    </source>
</evidence>